<dbReference type="Proteomes" id="UP000280834">
    <property type="component" value="Unassembled WGS sequence"/>
</dbReference>
<name>A0A3P7TB86_9BILA</name>
<dbReference type="AlphaFoldDB" id="A0A3P7TB86"/>
<keyword evidence="2" id="KW-1185">Reference proteome</keyword>
<evidence type="ECO:0000313" key="2">
    <source>
        <dbReference type="Proteomes" id="UP000280834"/>
    </source>
</evidence>
<dbReference type="EMBL" id="UZAG01004598">
    <property type="protein sequence ID" value="VDO17039.1"/>
    <property type="molecule type" value="Genomic_DNA"/>
</dbReference>
<evidence type="ECO:0000313" key="1">
    <source>
        <dbReference type="EMBL" id="VDO17039.1"/>
    </source>
</evidence>
<accession>A0A3P7TB86</accession>
<proteinExistence type="predicted"/>
<sequence>MVGSCSPDRFRRITEDRREGKAKVGGKDDTRADATLLVIVAGKVWEWLCDNVAGTAPKDESECEA</sequence>
<reference evidence="1 2" key="1">
    <citation type="submission" date="2018-11" db="EMBL/GenBank/DDBJ databases">
        <authorList>
            <consortium name="Pathogen Informatics"/>
        </authorList>
    </citation>
    <scope>NUCLEOTIDE SEQUENCE [LARGE SCALE GENOMIC DNA]</scope>
</reference>
<gene>
    <name evidence="1" type="ORF">BTMF_LOCUS4593</name>
</gene>
<organism evidence="1 2">
    <name type="scientific">Brugia timori</name>
    <dbReference type="NCBI Taxonomy" id="42155"/>
    <lineage>
        <taxon>Eukaryota</taxon>
        <taxon>Metazoa</taxon>
        <taxon>Ecdysozoa</taxon>
        <taxon>Nematoda</taxon>
        <taxon>Chromadorea</taxon>
        <taxon>Rhabditida</taxon>
        <taxon>Spirurina</taxon>
        <taxon>Spiruromorpha</taxon>
        <taxon>Filarioidea</taxon>
        <taxon>Onchocercidae</taxon>
        <taxon>Brugia</taxon>
    </lineage>
</organism>
<protein>
    <submittedName>
        <fullName evidence="1">Uncharacterized protein</fullName>
    </submittedName>
</protein>